<reference evidence="3" key="1">
    <citation type="submission" date="2023-03" db="EMBL/GenBank/DDBJ databases">
        <title>Massive genome expansion in bonnet fungi (Mycena s.s.) driven by repeated elements and novel gene families across ecological guilds.</title>
        <authorList>
            <consortium name="Lawrence Berkeley National Laboratory"/>
            <person name="Harder C.B."/>
            <person name="Miyauchi S."/>
            <person name="Viragh M."/>
            <person name="Kuo A."/>
            <person name="Thoen E."/>
            <person name="Andreopoulos B."/>
            <person name="Lu D."/>
            <person name="Skrede I."/>
            <person name="Drula E."/>
            <person name="Henrissat B."/>
            <person name="Morin E."/>
            <person name="Kohler A."/>
            <person name="Barry K."/>
            <person name="LaButti K."/>
            <person name="Morin E."/>
            <person name="Salamov A."/>
            <person name="Lipzen A."/>
            <person name="Mereny Z."/>
            <person name="Hegedus B."/>
            <person name="Baldrian P."/>
            <person name="Stursova M."/>
            <person name="Weitz H."/>
            <person name="Taylor A."/>
            <person name="Grigoriev I.V."/>
            <person name="Nagy L.G."/>
            <person name="Martin F."/>
            <person name="Kauserud H."/>
        </authorList>
    </citation>
    <scope>NUCLEOTIDE SEQUENCE</scope>
    <source>
        <strain evidence="3">CBHHK002</strain>
    </source>
</reference>
<evidence type="ECO:0000313" key="3">
    <source>
        <dbReference type="EMBL" id="KAJ7368549.1"/>
    </source>
</evidence>
<accession>A0AAD7AV29</accession>
<keyword evidence="4" id="KW-1185">Reference proteome</keyword>
<dbReference type="EMBL" id="JARIHO010000001">
    <property type="protein sequence ID" value="KAJ7368549.1"/>
    <property type="molecule type" value="Genomic_DNA"/>
</dbReference>
<evidence type="ECO:0000313" key="4">
    <source>
        <dbReference type="Proteomes" id="UP001218218"/>
    </source>
</evidence>
<proteinExistence type="predicted"/>
<feature type="transmembrane region" description="Helical" evidence="2">
    <location>
        <begin position="230"/>
        <end position="246"/>
    </location>
</feature>
<comment type="caution">
    <text evidence="3">The sequence shown here is derived from an EMBL/GenBank/DDBJ whole genome shotgun (WGS) entry which is preliminary data.</text>
</comment>
<feature type="transmembrane region" description="Helical" evidence="2">
    <location>
        <begin position="202"/>
        <end position="224"/>
    </location>
</feature>
<protein>
    <recommendedName>
        <fullName evidence="5">Transmembrane protein</fullName>
    </recommendedName>
</protein>
<sequence>MAVDKFSLFRIISFSLAGGDVLQTMPDTYRLYRKQWVNGSVSAVCFFYACARYLSIVSLVSNGIGFFGTHFTPASCRRFYMLPNITAMLAGMAVQVLVFIRTFAISGRSKRCFYGLGSVLLLCFPVQVFGITYHRDPFLSEGSCKGRVLRPGEPDWNIVYYSAHMAFDLLACITATTYVILISRVEGTFNASRFLLRVLRNGLLYTLVVFLVNFWVVMEFAGVFSSGASSALPLAIVMIAVQHLILSTQKLTVEHSTIDDFRITPTPSLRASSGPTRFDSWFSGRSEDLQPDVFVLSKDRKANYPPAQRRSTFDPEDASATLHPDDGSSHL</sequence>
<evidence type="ECO:0008006" key="5">
    <source>
        <dbReference type="Google" id="ProtNLM"/>
    </source>
</evidence>
<evidence type="ECO:0000256" key="1">
    <source>
        <dbReference type="SAM" id="MobiDB-lite"/>
    </source>
</evidence>
<gene>
    <name evidence="3" type="ORF">DFH08DRAFT_28377</name>
</gene>
<keyword evidence="2" id="KW-0812">Transmembrane</keyword>
<name>A0AAD7AV29_9AGAR</name>
<dbReference type="AlphaFoldDB" id="A0AAD7AV29"/>
<feature type="region of interest" description="Disordered" evidence="1">
    <location>
        <begin position="302"/>
        <end position="331"/>
    </location>
</feature>
<feature type="transmembrane region" description="Helical" evidence="2">
    <location>
        <begin position="80"/>
        <end position="100"/>
    </location>
</feature>
<feature type="transmembrane region" description="Helical" evidence="2">
    <location>
        <begin position="158"/>
        <end position="181"/>
    </location>
</feature>
<feature type="transmembrane region" description="Helical" evidence="2">
    <location>
        <begin position="112"/>
        <end position="133"/>
    </location>
</feature>
<evidence type="ECO:0000256" key="2">
    <source>
        <dbReference type="SAM" id="Phobius"/>
    </source>
</evidence>
<dbReference type="Proteomes" id="UP001218218">
    <property type="component" value="Unassembled WGS sequence"/>
</dbReference>
<keyword evidence="2" id="KW-0472">Membrane</keyword>
<organism evidence="3 4">
    <name type="scientific">Mycena albidolilacea</name>
    <dbReference type="NCBI Taxonomy" id="1033008"/>
    <lineage>
        <taxon>Eukaryota</taxon>
        <taxon>Fungi</taxon>
        <taxon>Dikarya</taxon>
        <taxon>Basidiomycota</taxon>
        <taxon>Agaricomycotina</taxon>
        <taxon>Agaricomycetes</taxon>
        <taxon>Agaricomycetidae</taxon>
        <taxon>Agaricales</taxon>
        <taxon>Marasmiineae</taxon>
        <taxon>Mycenaceae</taxon>
        <taxon>Mycena</taxon>
    </lineage>
</organism>
<keyword evidence="2" id="KW-1133">Transmembrane helix</keyword>
<feature type="transmembrane region" description="Helical" evidence="2">
    <location>
        <begin position="36"/>
        <end position="60"/>
    </location>
</feature>